<dbReference type="PROSITE" id="PS50222">
    <property type="entry name" value="EF_HAND_2"/>
    <property type="match status" value="5"/>
</dbReference>
<evidence type="ECO:0000256" key="1">
    <source>
        <dbReference type="ARBA" id="ARBA00022737"/>
    </source>
</evidence>
<evidence type="ECO:0000256" key="4">
    <source>
        <dbReference type="PROSITE-ProRule" id="PRU00339"/>
    </source>
</evidence>
<evidence type="ECO:0000256" key="3">
    <source>
        <dbReference type="ARBA" id="ARBA00022837"/>
    </source>
</evidence>
<dbReference type="SUPFAM" id="SSF48452">
    <property type="entry name" value="TPR-like"/>
    <property type="match status" value="1"/>
</dbReference>
<dbReference type="Gene3D" id="1.25.40.10">
    <property type="entry name" value="Tetratricopeptide repeat domain"/>
    <property type="match status" value="1"/>
</dbReference>
<dbReference type="PROSITE" id="PS00018">
    <property type="entry name" value="EF_HAND_1"/>
    <property type="match status" value="4"/>
</dbReference>
<dbReference type="CDD" id="cd00051">
    <property type="entry name" value="EFh"/>
    <property type="match status" value="1"/>
</dbReference>
<dbReference type="EMBL" id="CAICTM010000558">
    <property type="protein sequence ID" value="CAB9512864.1"/>
    <property type="molecule type" value="Genomic_DNA"/>
</dbReference>
<dbReference type="Pfam" id="PF13499">
    <property type="entry name" value="EF-hand_7"/>
    <property type="match status" value="2"/>
</dbReference>
<dbReference type="OrthoDB" id="2423701at2759"/>
<comment type="caution">
    <text evidence="6">The sequence shown here is derived from an EMBL/GenBank/DDBJ whole genome shotgun (WGS) entry which is preliminary data.</text>
</comment>
<dbReference type="PROSITE" id="PS50005">
    <property type="entry name" value="TPR"/>
    <property type="match status" value="1"/>
</dbReference>
<keyword evidence="1" id="KW-0677">Repeat</keyword>
<dbReference type="InterPro" id="IPR019734">
    <property type="entry name" value="TPR_rpt"/>
</dbReference>
<dbReference type="Pfam" id="PF13202">
    <property type="entry name" value="EF-hand_5"/>
    <property type="match status" value="1"/>
</dbReference>
<dbReference type="SUPFAM" id="SSF47473">
    <property type="entry name" value="EF-hand"/>
    <property type="match status" value="2"/>
</dbReference>
<dbReference type="PANTHER" id="PTHR22904">
    <property type="entry name" value="TPR REPEAT CONTAINING PROTEIN"/>
    <property type="match status" value="1"/>
</dbReference>
<organism evidence="6 7">
    <name type="scientific">Seminavis robusta</name>
    <dbReference type="NCBI Taxonomy" id="568900"/>
    <lineage>
        <taxon>Eukaryota</taxon>
        <taxon>Sar</taxon>
        <taxon>Stramenopiles</taxon>
        <taxon>Ochrophyta</taxon>
        <taxon>Bacillariophyta</taxon>
        <taxon>Bacillariophyceae</taxon>
        <taxon>Bacillariophycidae</taxon>
        <taxon>Naviculales</taxon>
        <taxon>Naviculaceae</taxon>
        <taxon>Seminavis</taxon>
    </lineage>
</organism>
<dbReference type="InterPro" id="IPR018247">
    <property type="entry name" value="EF_Hand_1_Ca_BS"/>
</dbReference>
<keyword evidence="7" id="KW-1185">Reference proteome</keyword>
<name>A0A9N8E543_9STRA</name>
<feature type="domain" description="EF-hand" evidence="5">
    <location>
        <begin position="497"/>
        <end position="532"/>
    </location>
</feature>
<gene>
    <name evidence="6" type="ORF">SEMRO_559_G166380.1</name>
</gene>
<feature type="domain" description="EF-hand" evidence="5">
    <location>
        <begin position="239"/>
        <end position="274"/>
    </location>
</feature>
<dbReference type="SMART" id="SM00028">
    <property type="entry name" value="TPR"/>
    <property type="match status" value="3"/>
</dbReference>
<dbReference type="InterPro" id="IPR011992">
    <property type="entry name" value="EF-hand-dom_pair"/>
</dbReference>
<keyword evidence="2 4" id="KW-0802">TPR repeat</keyword>
<dbReference type="InterPro" id="IPR002048">
    <property type="entry name" value="EF_hand_dom"/>
</dbReference>
<dbReference type="InterPro" id="IPR011990">
    <property type="entry name" value="TPR-like_helical_dom_sf"/>
</dbReference>
<proteinExistence type="predicted"/>
<dbReference type="GO" id="GO:0005509">
    <property type="term" value="F:calcium ion binding"/>
    <property type="evidence" value="ECO:0007669"/>
    <property type="project" value="InterPro"/>
</dbReference>
<accession>A0A9N8E543</accession>
<dbReference type="AlphaFoldDB" id="A0A9N8E543"/>
<feature type="domain" description="EF-hand" evidence="5">
    <location>
        <begin position="326"/>
        <end position="361"/>
    </location>
</feature>
<evidence type="ECO:0000259" key="5">
    <source>
        <dbReference type="PROSITE" id="PS50222"/>
    </source>
</evidence>
<dbReference type="Proteomes" id="UP001153069">
    <property type="component" value="Unassembled WGS sequence"/>
</dbReference>
<reference evidence="6" key="1">
    <citation type="submission" date="2020-06" db="EMBL/GenBank/DDBJ databases">
        <authorList>
            <consortium name="Plant Systems Biology data submission"/>
        </authorList>
    </citation>
    <scope>NUCLEOTIDE SEQUENCE</scope>
    <source>
        <strain evidence="6">D6</strain>
    </source>
</reference>
<feature type="domain" description="EF-hand" evidence="5">
    <location>
        <begin position="199"/>
        <end position="234"/>
    </location>
</feature>
<feature type="repeat" description="TPR" evidence="4">
    <location>
        <begin position="22"/>
        <end position="55"/>
    </location>
</feature>
<feature type="domain" description="EF-hand" evidence="5">
    <location>
        <begin position="457"/>
        <end position="492"/>
    </location>
</feature>
<evidence type="ECO:0000256" key="2">
    <source>
        <dbReference type="ARBA" id="ARBA00022803"/>
    </source>
</evidence>
<dbReference type="GO" id="GO:0051879">
    <property type="term" value="F:Hsp90 protein binding"/>
    <property type="evidence" value="ECO:0007669"/>
    <property type="project" value="TreeGrafter"/>
</dbReference>
<dbReference type="Gene3D" id="1.10.238.10">
    <property type="entry name" value="EF-hand"/>
    <property type="match status" value="3"/>
</dbReference>
<dbReference type="SMART" id="SM00054">
    <property type="entry name" value="EFh"/>
    <property type="match status" value="5"/>
</dbReference>
<keyword evidence="3" id="KW-0106">Calcium</keyword>
<dbReference type="PANTHER" id="PTHR22904:SF523">
    <property type="entry name" value="STRESS-INDUCED-PHOSPHOPROTEIN 1"/>
    <property type="match status" value="1"/>
</dbReference>
<protein>
    <submittedName>
        <fullName evidence="6">Stress-induced-phosphoprotein 1</fullName>
    </submittedName>
</protein>
<evidence type="ECO:0000313" key="7">
    <source>
        <dbReference type="Proteomes" id="UP001153069"/>
    </source>
</evidence>
<sequence length="589" mass="65398">MSEEAAKPVVETVDDDGPKLSAQETKTLGNEAFSAGEFAKAIDLYSKAIAMDEKNHVYYSNRAAAHLKAGDAAKALADANECLKLSEGSFLKGYTRKANALLALHRYNDASQCLQDGLAKFPNDPTLEKHLAAIKKERHLGQEKARASIVMTQSSQQKKAQKADCSMSDFVTITKANVELQILALKAQLELLNGLAEMSDDEKLDMLFDLLDKDRSGTINARELADGIRKRHEGMTFAEGLDRAIQMVAIFDEDGDARLNRDEFKKLIDAMLAENGVTFHQLSEFLILQLLFSPEGNNPIEELVGAVAAEEIDEQVKETSEFFRAATDDRMMALFRLFDMDGDGTVSFSEIALGLFKLSNSSIEDSTNSAVELLIMVEKDDSRELDFESFTRLILNFCAVGGMRFDEVADGLTILMCQPTVMTEQEMAQLLVADEMYSMAKDFQDSSQEAIEVMDALSYGKMHKLFTLWDENNDGALDYEELLKGMRKYQSAMDIDESVQRAALAMLAFDQDGNQKLDKEEFAHALTKFARGIEVDLHELIDFLVIVSALSDNDPMESAYIKAIAPKATAEIKSLQNLEDNGVLVFELE</sequence>
<evidence type="ECO:0000313" key="6">
    <source>
        <dbReference type="EMBL" id="CAB9512864.1"/>
    </source>
</evidence>